<dbReference type="EMBL" id="JAURTK010000002">
    <property type="protein sequence ID" value="MDP9646412.1"/>
    <property type="molecule type" value="Genomic_DNA"/>
</dbReference>
<organism evidence="1 2">
    <name type="scientific">Paraburkholderia caledonica</name>
    <dbReference type="NCBI Taxonomy" id="134536"/>
    <lineage>
        <taxon>Bacteria</taxon>
        <taxon>Pseudomonadati</taxon>
        <taxon>Pseudomonadota</taxon>
        <taxon>Betaproteobacteria</taxon>
        <taxon>Burkholderiales</taxon>
        <taxon>Burkholderiaceae</taxon>
        <taxon>Paraburkholderia</taxon>
    </lineage>
</organism>
<dbReference type="Proteomes" id="UP001229486">
    <property type="component" value="Unassembled WGS sequence"/>
</dbReference>
<name>A0AB73IDV9_9BURK</name>
<dbReference type="RefSeq" id="WP_256972226.1">
    <property type="nucleotide sequence ID" value="NZ_JAQQCW010000007.1"/>
</dbReference>
<gene>
    <name evidence="1" type="ORF">J2793_001845</name>
</gene>
<accession>A0AB73IDV9</accession>
<evidence type="ECO:0000313" key="2">
    <source>
        <dbReference type="Proteomes" id="UP001229486"/>
    </source>
</evidence>
<protein>
    <submittedName>
        <fullName evidence="1">Uncharacterized protein</fullName>
    </submittedName>
</protein>
<comment type="caution">
    <text evidence="1">The sequence shown here is derived from an EMBL/GenBank/DDBJ whole genome shotgun (WGS) entry which is preliminary data.</text>
</comment>
<proteinExistence type="predicted"/>
<reference evidence="1" key="1">
    <citation type="submission" date="2023-07" db="EMBL/GenBank/DDBJ databases">
        <title>Sorghum-associated microbial communities from plants grown in Nebraska, USA.</title>
        <authorList>
            <person name="Schachtman D."/>
        </authorList>
    </citation>
    <scope>NUCLEOTIDE SEQUENCE</scope>
    <source>
        <strain evidence="1">DS1061</strain>
    </source>
</reference>
<dbReference type="GeneID" id="97035186"/>
<evidence type="ECO:0000313" key="1">
    <source>
        <dbReference type="EMBL" id="MDP9646412.1"/>
    </source>
</evidence>
<dbReference type="AlphaFoldDB" id="A0AB73IDV9"/>
<sequence>MTDNDDFHDRGFLNVLGIGRRHAVIGNAAPEIKTASREPSR</sequence>